<organism>
    <name type="scientific">Ixodes scapularis</name>
    <name type="common">Black-legged tick</name>
    <name type="synonym">Deer tick</name>
    <dbReference type="NCBI Taxonomy" id="6945"/>
    <lineage>
        <taxon>Eukaryota</taxon>
        <taxon>Metazoa</taxon>
        <taxon>Ecdysozoa</taxon>
        <taxon>Arthropoda</taxon>
        <taxon>Chelicerata</taxon>
        <taxon>Arachnida</taxon>
        <taxon>Acari</taxon>
        <taxon>Parasitiformes</taxon>
        <taxon>Ixodida</taxon>
        <taxon>Ixodoidea</taxon>
        <taxon>Ixodidae</taxon>
        <taxon>Ixodinae</taxon>
        <taxon>Ixodes</taxon>
    </lineage>
</organism>
<dbReference type="AlphaFoldDB" id="B7QM36"/>
<reference evidence="3" key="2">
    <citation type="submission" date="2020-05" db="UniProtKB">
        <authorList>
            <consortium name="EnsemblMetazoa"/>
        </authorList>
    </citation>
    <scope>IDENTIFICATION</scope>
    <source>
        <strain evidence="3">wikel</strain>
    </source>
</reference>
<feature type="compositionally biased region" description="Basic and acidic residues" evidence="1">
    <location>
        <begin position="31"/>
        <end position="41"/>
    </location>
</feature>
<feature type="compositionally biased region" description="Basic and acidic residues" evidence="1">
    <location>
        <begin position="1"/>
        <end position="10"/>
    </location>
</feature>
<sequence length="141" mass="14480">MEAGLDRPAESDGGGDPADGALTTTAFGTKVADDDLLHRVETATVVKSEGPEGLEAASEARPNTPEGSGDDDDGGRSDRGAGESPEQLFPGSRSDLELASSSTSYLESPDCVTSALAPLVVKRGPGRPRKDGSSPIQRKKL</sequence>
<dbReference type="PaxDb" id="6945-B7QM36"/>
<keyword evidence="4" id="KW-1185">Reference proteome</keyword>
<dbReference type="InParanoid" id="B7QM36"/>
<evidence type="ECO:0000313" key="3">
    <source>
        <dbReference type="EnsemblMetazoa" id="ISCW023202-PA"/>
    </source>
</evidence>
<dbReference type="VEuPathDB" id="VectorBase:ISCW023202"/>
<dbReference type="EMBL" id="DS968935">
    <property type="protein sequence ID" value="EEC19908.1"/>
    <property type="molecule type" value="Genomic_DNA"/>
</dbReference>
<reference evidence="2 4" key="1">
    <citation type="submission" date="2008-03" db="EMBL/GenBank/DDBJ databases">
        <title>Annotation of Ixodes scapularis.</title>
        <authorList>
            <consortium name="Ixodes scapularis Genome Project Consortium"/>
            <person name="Caler E."/>
            <person name="Hannick L.I."/>
            <person name="Bidwell S."/>
            <person name="Joardar V."/>
            <person name="Thiagarajan M."/>
            <person name="Amedeo P."/>
            <person name="Galinsky K.J."/>
            <person name="Schobel S."/>
            <person name="Inman J."/>
            <person name="Hostetler J."/>
            <person name="Miller J."/>
            <person name="Hammond M."/>
            <person name="Megy K."/>
            <person name="Lawson D."/>
            <person name="Kodira C."/>
            <person name="Sutton G."/>
            <person name="Meyer J."/>
            <person name="Hill C.A."/>
            <person name="Birren B."/>
            <person name="Nene V."/>
            <person name="Collins F."/>
            <person name="Alarcon-Chaidez F."/>
            <person name="Wikel S."/>
            <person name="Strausberg R."/>
        </authorList>
    </citation>
    <scope>NUCLEOTIDE SEQUENCE [LARGE SCALE GENOMIC DNA]</scope>
    <source>
        <strain evidence="4">Wikel</strain>
        <strain evidence="2">Wikel colony</strain>
    </source>
</reference>
<dbReference type="EMBL" id="ABJB010301184">
    <property type="status" value="NOT_ANNOTATED_CDS"/>
    <property type="molecule type" value="Genomic_DNA"/>
</dbReference>
<dbReference type="EnsemblMetazoa" id="ISCW023202-RA">
    <property type="protein sequence ID" value="ISCW023202-PA"/>
    <property type="gene ID" value="ISCW023202"/>
</dbReference>
<protein>
    <submittedName>
        <fullName evidence="2 3">Uncharacterized protein</fullName>
    </submittedName>
</protein>
<feature type="region of interest" description="Disordered" evidence="1">
    <location>
        <begin position="1"/>
        <end position="141"/>
    </location>
</feature>
<evidence type="ECO:0000256" key="1">
    <source>
        <dbReference type="SAM" id="MobiDB-lite"/>
    </source>
</evidence>
<evidence type="ECO:0000313" key="2">
    <source>
        <dbReference type="EMBL" id="EEC19908.1"/>
    </source>
</evidence>
<dbReference type="HOGENOM" id="CLU_1827456_0_0_1"/>
<accession>B7QM36</accession>
<evidence type="ECO:0000313" key="4">
    <source>
        <dbReference type="Proteomes" id="UP000001555"/>
    </source>
</evidence>
<dbReference type="VEuPathDB" id="VectorBase:ISCI023202"/>
<name>B7QM36_IXOSC</name>
<dbReference type="Proteomes" id="UP000001555">
    <property type="component" value="Unassembled WGS sequence"/>
</dbReference>
<proteinExistence type="predicted"/>
<gene>
    <name evidence="2" type="ORF">IscW_ISCW023202</name>
</gene>